<name>W4GZT2_APHAT</name>
<dbReference type="RefSeq" id="XP_009825263.1">
    <property type="nucleotide sequence ID" value="XM_009826961.1"/>
</dbReference>
<organism evidence="1">
    <name type="scientific">Aphanomyces astaci</name>
    <name type="common">Crayfish plague agent</name>
    <dbReference type="NCBI Taxonomy" id="112090"/>
    <lineage>
        <taxon>Eukaryota</taxon>
        <taxon>Sar</taxon>
        <taxon>Stramenopiles</taxon>
        <taxon>Oomycota</taxon>
        <taxon>Saprolegniomycetes</taxon>
        <taxon>Saprolegniales</taxon>
        <taxon>Verrucalvaceae</taxon>
        <taxon>Aphanomyces</taxon>
    </lineage>
</organism>
<evidence type="ECO:0000313" key="1">
    <source>
        <dbReference type="EMBL" id="ETV85245.1"/>
    </source>
</evidence>
<sequence length="113" mass="11826">MQPITTSTIQTNVAVGGSSSDEVFDDGQTIGGCCGGFKRVVELDALDEAFHLFVSGARMCVALMSLTEAALAVPCCNSSDDDAVWRRTLGSCIVAEKPEANASISATHRIMVV</sequence>
<dbReference type="GeneID" id="20805053"/>
<reference evidence="1" key="1">
    <citation type="submission" date="2013-12" db="EMBL/GenBank/DDBJ databases">
        <title>The Genome Sequence of Aphanomyces astaci APO3.</title>
        <authorList>
            <consortium name="The Broad Institute Genomics Platform"/>
            <person name="Russ C."/>
            <person name="Tyler B."/>
            <person name="van West P."/>
            <person name="Dieguez-Uribeondo J."/>
            <person name="Young S.K."/>
            <person name="Zeng Q."/>
            <person name="Gargeya S."/>
            <person name="Fitzgerald M."/>
            <person name="Abouelleil A."/>
            <person name="Alvarado L."/>
            <person name="Chapman S.B."/>
            <person name="Gainer-Dewar J."/>
            <person name="Goldberg J."/>
            <person name="Griggs A."/>
            <person name="Gujja S."/>
            <person name="Hansen M."/>
            <person name="Howarth C."/>
            <person name="Imamovic A."/>
            <person name="Ireland A."/>
            <person name="Larimer J."/>
            <person name="McCowan C."/>
            <person name="Murphy C."/>
            <person name="Pearson M."/>
            <person name="Poon T.W."/>
            <person name="Priest M."/>
            <person name="Roberts A."/>
            <person name="Saif S."/>
            <person name="Shea T."/>
            <person name="Sykes S."/>
            <person name="Wortman J."/>
            <person name="Nusbaum C."/>
            <person name="Birren B."/>
        </authorList>
    </citation>
    <scope>NUCLEOTIDE SEQUENCE [LARGE SCALE GENOMIC DNA]</scope>
    <source>
        <strain evidence="1">APO3</strain>
    </source>
</reference>
<gene>
    <name evidence="1" type="ORF">H257_03057</name>
</gene>
<dbReference type="AlphaFoldDB" id="W4GZT2"/>
<accession>W4GZT2</accession>
<dbReference type="EMBL" id="KI913118">
    <property type="protein sequence ID" value="ETV85245.1"/>
    <property type="molecule type" value="Genomic_DNA"/>
</dbReference>
<dbReference type="VEuPathDB" id="FungiDB:H257_03057"/>
<proteinExistence type="predicted"/>
<protein>
    <submittedName>
        <fullName evidence="1">Uncharacterized protein</fullName>
    </submittedName>
</protein>